<dbReference type="Proteomes" id="UP000663852">
    <property type="component" value="Unassembled WGS sequence"/>
</dbReference>
<dbReference type="SUPFAM" id="SSF52799">
    <property type="entry name" value="(Phosphotyrosine protein) phosphatases II"/>
    <property type="match status" value="1"/>
</dbReference>
<evidence type="ECO:0000256" key="2">
    <source>
        <dbReference type="ARBA" id="ARBA00013064"/>
    </source>
</evidence>
<dbReference type="OrthoDB" id="10252009at2759"/>
<dbReference type="GO" id="GO:0005737">
    <property type="term" value="C:cytoplasm"/>
    <property type="evidence" value="ECO:0007669"/>
    <property type="project" value="TreeGrafter"/>
</dbReference>
<feature type="region of interest" description="Disordered" evidence="5">
    <location>
        <begin position="32"/>
        <end position="138"/>
    </location>
</feature>
<dbReference type="EMBL" id="CAJNOJ010000049">
    <property type="protein sequence ID" value="CAF0958199.1"/>
    <property type="molecule type" value="Genomic_DNA"/>
</dbReference>
<dbReference type="Gene3D" id="3.40.250.10">
    <property type="entry name" value="Rhodanese-like domain"/>
    <property type="match status" value="1"/>
</dbReference>
<evidence type="ECO:0000259" key="7">
    <source>
        <dbReference type="PROSITE" id="PS50056"/>
    </source>
</evidence>
<organism evidence="9 11">
    <name type="scientific">Adineta ricciae</name>
    <name type="common">Rotifer</name>
    <dbReference type="NCBI Taxonomy" id="249248"/>
    <lineage>
        <taxon>Eukaryota</taxon>
        <taxon>Metazoa</taxon>
        <taxon>Spiralia</taxon>
        <taxon>Gnathifera</taxon>
        <taxon>Rotifera</taxon>
        <taxon>Eurotatoria</taxon>
        <taxon>Bdelloidea</taxon>
        <taxon>Adinetida</taxon>
        <taxon>Adinetidae</taxon>
        <taxon>Adineta</taxon>
    </lineage>
</organism>
<comment type="similarity">
    <text evidence="1">Belongs to the protein-tyrosine phosphatase family. Non-receptor class dual specificity subfamily.</text>
</comment>
<keyword evidence="11" id="KW-1185">Reference proteome</keyword>
<dbReference type="Proteomes" id="UP000663828">
    <property type="component" value="Unassembled WGS sequence"/>
</dbReference>
<dbReference type="PANTHER" id="PTHR10159:SF529">
    <property type="entry name" value="TYROSINE-PROTEIN PHOSPHATASE DOMAIN-CONTAINING PROTEIN"/>
    <property type="match status" value="1"/>
</dbReference>
<evidence type="ECO:0000259" key="8">
    <source>
        <dbReference type="PROSITE" id="PS50206"/>
    </source>
</evidence>
<evidence type="ECO:0000313" key="11">
    <source>
        <dbReference type="Proteomes" id="UP000663828"/>
    </source>
</evidence>
<feature type="compositionally biased region" description="Low complexity" evidence="5">
    <location>
        <begin position="48"/>
        <end position="57"/>
    </location>
</feature>
<accession>A0A813SEU6</accession>
<reference evidence="9" key="1">
    <citation type="submission" date="2021-02" db="EMBL/GenBank/DDBJ databases">
        <authorList>
            <person name="Nowell W R."/>
        </authorList>
    </citation>
    <scope>NUCLEOTIDE SEQUENCE</scope>
</reference>
<evidence type="ECO:0000256" key="5">
    <source>
        <dbReference type="SAM" id="MobiDB-lite"/>
    </source>
</evidence>
<dbReference type="PROSITE" id="PS50056">
    <property type="entry name" value="TYR_PHOSPHATASE_2"/>
    <property type="match status" value="1"/>
</dbReference>
<dbReference type="PROSITE" id="PS50054">
    <property type="entry name" value="TYR_PHOSPHATASE_DUAL"/>
    <property type="match status" value="1"/>
</dbReference>
<dbReference type="AlphaFoldDB" id="A0A813SEU6"/>
<dbReference type="SMART" id="SM00195">
    <property type="entry name" value="DSPc"/>
    <property type="match status" value="1"/>
</dbReference>
<evidence type="ECO:0000313" key="9">
    <source>
        <dbReference type="EMBL" id="CAF0795140.1"/>
    </source>
</evidence>
<feature type="domain" description="Rhodanese" evidence="8">
    <location>
        <begin position="172"/>
        <end position="261"/>
    </location>
</feature>
<dbReference type="InterPro" id="IPR000387">
    <property type="entry name" value="Tyr_Pase_dom"/>
</dbReference>
<dbReference type="GO" id="GO:0043409">
    <property type="term" value="P:negative regulation of MAPK cascade"/>
    <property type="evidence" value="ECO:0007669"/>
    <property type="project" value="TreeGrafter"/>
</dbReference>
<evidence type="ECO:0000256" key="3">
    <source>
        <dbReference type="ARBA" id="ARBA00022801"/>
    </source>
</evidence>
<gene>
    <name evidence="10" type="ORF">EDS130_LOCUS12708</name>
    <name evidence="9" type="ORF">XAT740_LOCUS2685</name>
</gene>
<evidence type="ECO:0000313" key="10">
    <source>
        <dbReference type="EMBL" id="CAF0958199.1"/>
    </source>
</evidence>
<sequence>MPGTRAIERNNVPLPVTAQKTYTFTARIPSQCNSMNRNNLIGDKVSRKSNVSSKNLSTTTLTQNPTMLSSRRSHPNEVSTPRGRSNTDVQSVTSSANGLKQQQQQLNGSGSDKSVNHNQQQRQSPPPPPKTECTLPSSGCQAECVTPSKLFNMMGYGLQNQYLFMHVHYLYLIDCRSREDFNQSHIITAIHWEDALSGNVYISLVERFSEIVLYDAKGVSPNTSSEMRRIVSRFSTSNSRTYPTLAGGFEAFRLSFPFVCTQSDVRSAVDREKFLTIYPSVVLDNQLYLGTGNQAANWKIVRDLKITHIINISIEHQCVFNDKIKYLHLELEDSEDVYLKDCFREAVQFIESALENPSNRVLVHCHLGISRSTTLVLAYLMKTYHATVHEAFRFLRHRRPIVCPNTGFLRQLIEFENELYAHVYTDVNDPIFY</sequence>
<keyword evidence="4" id="KW-0904">Protein phosphatase</keyword>
<dbReference type="InterPro" id="IPR036873">
    <property type="entry name" value="Rhodanese-like_dom_sf"/>
</dbReference>
<dbReference type="PANTHER" id="PTHR10159">
    <property type="entry name" value="DUAL SPECIFICITY PROTEIN PHOSPHATASE"/>
    <property type="match status" value="1"/>
</dbReference>
<evidence type="ECO:0000256" key="1">
    <source>
        <dbReference type="ARBA" id="ARBA00008601"/>
    </source>
</evidence>
<dbReference type="InterPro" id="IPR001763">
    <property type="entry name" value="Rhodanese-like_dom"/>
</dbReference>
<dbReference type="GO" id="GO:0004725">
    <property type="term" value="F:protein tyrosine phosphatase activity"/>
    <property type="evidence" value="ECO:0007669"/>
    <property type="project" value="UniProtKB-EC"/>
</dbReference>
<dbReference type="InterPro" id="IPR016130">
    <property type="entry name" value="Tyr_Pase_AS"/>
</dbReference>
<dbReference type="Pfam" id="PF00782">
    <property type="entry name" value="DSPc"/>
    <property type="match status" value="1"/>
</dbReference>
<dbReference type="EC" id="3.1.3.48" evidence="2"/>
<dbReference type="Gene3D" id="3.90.190.10">
    <property type="entry name" value="Protein tyrosine phosphatase superfamily"/>
    <property type="match status" value="1"/>
</dbReference>
<evidence type="ECO:0000256" key="4">
    <source>
        <dbReference type="ARBA" id="ARBA00022912"/>
    </source>
</evidence>
<dbReference type="SUPFAM" id="SSF52821">
    <property type="entry name" value="Rhodanese/Cell cycle control phosphatase"/>
    <property type="match status" value="1"/>
</dbReference>
<evidence type="ECO:0000259" key="6">
    <source>
        <dbReference type="PROSITE" id="PS50054"/>
    </source>
</evidence>
<comment type="caution">
    <text evidence="9">The sequence shown here is derived from an EMBL/GenBank/DDBJ whole genome shotgun (WGS) entry which is preliminary data.</text>
</comment>
<dbReference type="InterPro" id="IPR000340">
    <property type="entry name" value="Dual-sp_phosphatase_cat-dom"/>
</dbReference>
<keyword evidence="3" id="KW-0378">Hydrolase</keyword>
<dbReference type="PROSITE" id="PS00383">
    <property type="entry name" value="TYR_PHOSPHATASE_1"/>
    <property type="match status" value="1"/>
</dbReference>
<dbReference type="InterPro" id="IPR029021">
    <property type="entry name" value="Prot-tyrosine_phosphatase-like"/>
</dbReference>
<dbReference type="PROSITE" id="PS50206">
    <property type="entry name" value="RHODANESE_3"/>
    <property type="match status" value="1"/>
</dbReference>
<feature type="compositionally biased region" description="Polar residues" evidence="5">
    <location>
        <begin position="58"/>
        <end position="118"/>
    </location>
</feature>
<feature type="domain" description="Tyrosine-protein phosphatase" evidence="6">
    <location>
        <begin position="278"/>
        <end position="421"/>
    </location>
</feature>
<name>A0A813SEU6_ADIRI</name>
<dbReference type="Pfam" id="PF00581">
    <property type="entry name" value="Rhodanese"/>
    <property type="match status" value="1"/>
</dbReference>
<feature type="domain" description="Tyrosine specific protein phosphatases" evidence="7">
    <location>
        <begin position="341"/>
        <end position="400"/>
    </location>
</feature>
<dbReference type="InterPro" id="IPR020422">
    <property type="entry name" value="TYR_PHOSPHATASE_DUAL_dom"/>
</dbReference>
<protein>
    <recommendedName>
        <fullName evidence="2">protein-tyrosine-phosphatase</fullName>
        <ecNumber evidence="2">3.1.3.48</ecNumber>
    </recommendedName>
</protein>
<proteinExistence type="inferred from homology"/>
<dbReference type="CDD" id="cd14498">
    <property type="entry name" value="DSP"/>
    <property type="match status" value="1"/>
</dbReference>
<dbReference type="EMBL" id="CAJNOR010000097">
    <property type="protein sequence ID" value="CAF0795140.1"/>
    <property type="molecule type" value="Genomic_DNA"/>
</dbReference>